<accession>A0A0D8IU77</accession>
<reference evidence="1" key="1">
    <citation type="submission" date="2015-02" db="EMBL/GenBank/DDBJ databases">
        <title>A novel member of the family Ruminococcaceae isolated from human feces.</title>
        <authorList>
            <person name="Shkoporov A.N."/>
            <person name="Chaplin A.V."/>
            <person name="Motuzova O.V."/>
            <person name="Kafarskaia L.I."/>
            <person name="Khokhlova E.V."/>
            <person name="Efimov B.A."/>
        </authorList>
    </citation>
    <scope>NUCLEOTIDE SEQUENCE [LARGE SCALE GENOMIC DNA]</scope>
    <source>
        <strain evidence="1">585-1</strain>
    </source>
</reference>
<evidence type="ECO:0000313" key="2">
    <source>
        <dbReference type="Proteomes" id="UP000032483"/>
    </source>
</evidence>
<organism evidence="1 2">
    <name type="scientific">Ruthenibacterium lactatiformans</name>
    <dbReference type="NCBI Taxonomy" id="1550024"/>
    <lineage>
        <taxon>Bacteria</taxon>
        <taxon>Bacillati</taxon>
        <taxon>Bacillota</taxon>
        <taxon>Clostridia</taxon>
        <taxon>Eubacteriales</taxon>
        <taxon>Oscillospiraceae</taxon>
        <taxon>Ruthenibacterium</taxon>
    </lineage>
</organism>
<protein>
    <submittedName>
        <fullName evidence="1">Uncharacterized protein</fullName>
    </submittedName>
</protein>
<dbReference type="AlphaFoldDB" id="A0A0D8IU77"/>
<comment type="caution">
    <text evidence="1">The sequence shown here is derived from an EMBL/GenBank/DDBJ whole genome shotgun (WGS) entry which is preliminary data.</text>
</comment>
<dbReference type="Proteomes" id="UP000032483">
    <property type="component" value="Unassembled WGS sequence"/>
</dbReference>
<gene>
    <name evidence="1" type="ORF">TQ39_19455</name>
</gene>
<dbReference type="RefSeq" id="WP_050006750.1">
    <property type="nucleotide sequence ID" value="NZ_JXXK01000066.1"/>
</dbReference>
<name>A0A0D8IU77_9FIRM</name>
<evidence type="ECO:0000313" key="1">
    <source>
        <dbReference type="EMBL" id="KJF38207.1"/>
    </source>
</evidence>
<dbReference type="EMBL" id="JXXK01000066">
    <property type="protein sequence ID" value="KJF38207.1"/>
    <property type="molecule type" value="Genomic_DNA"/>
</dbReference>
<dbReference type="GeneID" id="42858702"/>
<proteinExistence type="predicted"/>
<sequence length="231" mass="25053">METQPGALYAGLVGTLTSAVMNLPGEAYALARKNKPGAVPDAQQSGNSVPRLFTRDEVQGMSAGEVSENYDAIRESMGLWDKDGELPENMPESGTVDVPTVDSESPAGDNGENIDFYVAPNGKVLPAEYKGWIGTNRRESLINSVDDARLRKMIGEVYRPSSVIGDGGTADSIRFERKTGRLLSKSGHSQKAQNMLVYFQKLKDSGNLSDKDLKVVTELLNDLRKALEEKG</sequence>
<keyword evidence="2" id="KW-1185">Reference proteome</keyword>